<feature type="compositionally biased region" description="Polar residues" evidence="1">
    <location>
        <begin position="185"/>
        <end position="202"/>
    </location>
</feature>
<feature type="compositionally biased region" description="Polar residues" evidence="1">
    <location>
        <begin position="252"/>
        <end position="269"/>
    </location>
</feature>
<evidence type="ECO:0000313" key="3">
    <source>
        <dbReference type="EMBL" id="KAF4595839.1"/>
    </source>
</evidence>
<evidence type="ECO:0000313" key="4">
    <source>
        <dbReference type="Proteomes" id="UP000562929"/>
    </source>
</evidence>
<feature type="compositionally biased region" description="Basic and acidic residues" evidence="1">
    <location>
        <begin position="273"/>
        <end position="300"/>
    </location>
</feature>
<reference evidence="3 4" key="1">
    <citation type="journal article" date="2020" name="G3 (Bethesda)">
        <title>Genetic Underpinnings of Host Manipulation by Ophiocordyceps as Revealed by Comparative Transcriptomics.</title>
        <authorList>
            <person name="Will I."/>
            <person name="Das B."/>
            <person name="Trinh T."/>
            <person name="Brachmann A."/>
            <person name="Ohm R.A."/>
            <person name="de Bekker C."/>
        </authorList>
    </citation>
    <scope>NUCLEOTIDE SEQUENCE [LARGE SCALE GENOMIC DNA]</scope>
    <source>
        <strain evidence="3 4">EC05</strain>
    </source>
</reference>
<feature type="region of interest" description="Disordered" evidence="1">
    <location>
        <begin position="185"/>
        <end position="209"/>
    </location>
</feature>
<evidence type="ECO:0000256" key="2">
    <source>
        <dbReference type="SAM" id="Phobius"/>
    </source>
</evidence>
<comment type="caution">
    <text evidence="3">The sequence shown here is derived from an EMBL/GenBank/DDBJ whole genome shotgun (WGS) entry which is preliminary data.</text>
</comment>
<keyword evidence="4" id="KW-1185">Reference proteome</keyword>
<dbReference type="EMBL" id="JAACLJ010000001">
    <property type="protein sequence ID" value="KAF4595839.1"/>
    <property type="molecule type" value="Genomic_DNA"/>
</dbReference>
<evidence type="ECO:0000256" key="1">
    <source>
        <dbReference type="SAM" id="MobiDB-lite"/>
    </source>
</evidence>
<proteinExistence type="predicted"/>
<accession>A0A8H4QE29</accession>
<organism evidence="3 4">
    <name type="scientific">Ophiocordyceps camponoti-floridani</name>
    <dbReference type="NCBI Taxonomy" id="2030778"/>
    <lineage>
        <taxon>Eukaryota</taxon>
        <taxon>Fungi</taxon>
        <taxon>Dikarya</taxon>
        <taxon>Ascomycota</taxon>
        <taxon>Pezizomycotina</taxon>
        <taxon>Sordariomycetes</taxon>
        <taxon>Hypocreomycetidae</taxon>
        <taxon>Hypocreales</taxon>
        <taxon>Ophiocordycipitaceae</taxon>
        <taxon>Ophiocordyceps</taxon>
    </lineage>
</organism>
<sequence>MAEKPQRRRYENATDLILARKQFQPVIHEQVQRLLNRDSDGVPLRKSSKVAIVTEKFAVDVATTWGSQLSDEQIMAVARRSSQALNWILFFKISVGCFAGYRTFKGRKTFRFPLWTPKPDTWSPRLNPYTCGDGGRYVWHGLRWASYYALYSALFAPISSLFITTSFAIELEKDPQFRSMVMNDQQNDAQPPTDQNGWGSRSQSERITDQASVYAENSISARARPGWAASRRQQNEAPQQDSLDNVLDDASPVSSTTPQDDGLDTNFSGSAWDRVRQQSRDQQGHDARNAETAYGHDRRAAGPQDRGGNESYTFSSSDEDGAAAKTVSQKEFDDLLERERRGIDQQSTSGRRS</sequence>
<feature type="transmembrane region" description="Helical" evidence="2">
    <location>
        <begin position="84"/>
        <end position="104"/>
    </location>
</feature>
<gene>
    <name evidence="3" type="ORF">GQ602_001452</name>
</gene>
<name>A0A8H4QE29_9HYPO</name>
<dbReference type="OrthoDB" id="4204700at2759"/>
<feature type="region of interest" description="Disordered" evidence="1">
    <location>
        <begin position="223"/>
        <end position="353"/>
    </location>
</feature>
<protein>
    <submittedName>
        <fullName evidence="3">Uncharacterized protein</fullName>
    </submittedName>
</protein>
<dbReference type="AlphaFoldDB" id="A0A8H4QE29"/>
<feature type="compositionally biased region" description="Basic and acidic residues" evidence="1">
    <location>
        <begin position="328"/>
        <end position="343"/>
    </location>
</feature>
<feature type="transmembrane region" description="Helical" evidence="2">
    <location>
        <begin position="148"/>
        <end position="169"/>
    </location>
</feature>
<feature type="compositionally biased region" description="Polar residues" evidence="1">
    <location>
        <begin position="344"/>
        <end position="353"/>
    </location>
</feature>
<keyword evidence="2" id="KW-0472">Membrane</keyword>
<keyword evidence="2" id="KW-0812">Transmembrane</keyword>
<dbReference type="Proteomes" id="UP000562929">
    <property type="component" value="Unassembled WGS sequence"/>
</dbReference>
<keyword evidence="2" id="KW-1133">Transmembrane helix</keyword>
<feature type="compositionally biased region" description="Polar residues" evidence="1">
    <location>
        <begin position="231"/>
        <end position="243"/>
    </location>
</feature>